<dbReference type="SUPFAM" id="SSF57756">
    <property type="entry name" value="Retrovirus zinc finger-like domains"/>
    <property type="match status" value="1"/>
</dbReference>
<dbReference type="AlphaFoldDB" id="A0A9R1WQK9"/>
<organism evidence="4 5">
    <name type="scientific">Lactuca sativa</name>
    <name type="common">Garden lettuce</name>
    <dbReference type="NCBI Taxonomy" id="4236"/>
    <lineage>
        <taxon>Eukaryota</taxon>
        <taxon>Viridiplantae</taxon>
        <taxon>Streptophyta</taxon>
        <taxon>Embryophyta</taxon>
        <taxon>Tracheophyta</taxon>
        <taxon>Spermatophyta</taxon>
        <taxon>Magnoliopsida</taxon>
        <taxon>eudicotyledons</taxon>
        <taxon>Gunneridae</taxon>
        <taxon>Pentapetalae</taxon>
        <taxon>asterids</taxon>
        <taxon>campanulids</taxon>
        <taxon>Asterales</taxon>
        <taxon>Asteraceae</taxon>
        <taxon>Cichorioideae</taxon>
        <taxon>Cichorieae</taxon>
        <taxon>Lactucinae</taxon>
        <taxon>Lactuca</taxon>
    </lineage>
</organism>
<keyword evidence="1" id="KW-0863">Zinc-finger</keyword>
<dbReference type="InterPro" id="IPR001878">
    <property type="entry name" value="Znf_CCHC"/>
</dbReference>
<dbReference type="Proteomes" id="UP000235145">
    <property type="component" value="Unassembled WGS sequence"/>
</dbReference>
<feature type="domain" description="CCHC-type" evidence="3">
    <location>
        <begin position="295"/>
        <end position="310"/>
    </location>
</feature>
<gene>
    <name evidence="4" type="ORF">LSAT_V11C100045840</name>
</gene>
<dbReference type="SMART" id="SM00343">
    <property type="entry name" value="ZnF_C2HC"/>
    <property type="match status" value="2"/>
</dbReference>
<sequence length="316" mass="35839">MPRRSSARLNFNQRLEPQQQQQLQPPPRETNSPKSSSELQEIIARRIVAALANVTRGGVRNEGNVRTTRMCTYKDFMNCKPKSFHGTEGVVSLTQWIEKTESVFQISFCPDECKVRFAACTFADATLTWWNNQVNTMGIDDANSMKWEELKRMLVEEYCPRFNDLAVMCPTLVTPEYKKIERYIWDLASQIKGMTPIRSSEERQGVATNYAATTIIPMQPRKYAGKLPRCTKCNRHHLGNCSWCSQCNHQHACDCYICMKCKMKGHNANFCRSKTLTTENQGTNTGTGYDGGSACSECGEIGHIKMECPKLRSQGS</sequence>
<dbReference type="GO" id="GO:0008270">
    <property type="term" value="F:zinc ion binding"/>
    <property type="evidence" value="ECO:0007669"/>
    <property type="project" value="UniProtKB-KW"/>
</dbReference>
<accession>A0A9R1WQK9</accession>
<protein>
    <recommendedName>
        <fullName evidence="3">CCHC-type domain-containing protein</fullName>
    </recommendedName>
</protein>
<proteinExistence type="predicted"/>
<evidence type="ECO:0000313" key="4">
    <source>
        <dbReference type="EMBL" id="KAJ0227924.1"/>
    </source>
</evidence>
<dbReference type="PROSITE" id="PS50158">
    <property type="entry name" value="ZF_CCHC"/>
    <property type="match status" value="1"/>
</dbReference>
<keyword evidence="1" id="KW-0479">Metal-binding</keyword>
<feature type="compositionally biased region" description="Low complexity" evidence="2">
    <location>
        <begin position="13"/>
        <end position="23"/>
    </location>
</feature>
<reference evidence="4 5" key="1">
    <citation type="journal article" date="2017" name="Nat. Commun.">
        <title>Genome assembly with in vitro proximity ligation data and whole-genome triplication in lettuce.</title>
        <authorList>
            <person name="Reyes-Chin-Wo S."/>
            <person name="Wang Z."/>
            <person name="Yang X."/>
            <person name="Kozik A."/>
            <person name="Arikit S."/>
            <person name="Song C."/>
            <person name="Xia L."/>
            <person name="Froenicke L."/>
            <person name="Lavelle D.O."/>
            <person name="Truco M.J."/>
            <person name="Xia R."/>
            <person name="Zhu S."/>
            <person name="Xu C."/>
            <person name="Xu H."/>
            <person name="Xu X."/>
            <person name="Cox K."/>
            <person name="Korf I."/>
            <person name="Meyers B.C."/>
            <person name="Michelmore R.W."/>
        </authorList>
    </citation>
    <scope>NUCLEOTIDE SEQUENCE [LARGE SCALE GENOMIC DNA]</scope>
    <source>
        <strain evidence="5">cv. Salinas</strain>
        <tissue evidence="4">Seedlings</tissue>
    </source>
</reference>
<evidence type="ECO:0000259" key="3">
    <source>
        <dbReference type="PROSITE" id="PS50158"/>
    </source>
</evidence>
<name>A0A9R1WQK9_LACSA</name>
<evidence type="ECO:0000256" key="1">
    <source>
        <dbReference type="PROSITE-ProRule" id="PRU00047"/>
    </source>
</evidence>
<keyword evidence="5" id="KW-1185">Reference proteome</keyword>
<keyword evidence="1" id="KW-0862">Zinc</keyword>
<dbReference type="GO" id="GO:0003676">
    <property type="term" value="F:nucleic acid binding"/>
    <property type="evidence" value="ECO:0007669"/>
    <property type="project" value="InterPro"/>
</dbReference>
<comment type="caution">
    <text evidence="4">The sequence shown here is derived from an EMBL/GenBank/DDBJ whole genome shotgun (WGS) entry which is preliminary data.</text>
</comment>
<evidence type="ECO:0000313" key="5">
    <source>
        <dbReference type="Proteomes" id="UP000235145"/>
    </source>
</evidence>
<dbReference type="EMBL" id="NBSK02000001">
    <property type="protein sequence ID" value="KAJ0227924.1"/>
    <property type="molecule type" value="Genomic_DNA"/>
</dbReference>
<evidence type="ECO:0000256" key="2">
    <source>
        <dbReference type="SAM" id="MobiDB-lite"/>
    </source>
</evidence>
<dbReference type="InterPro" id="IPR036875">
    <property type="entry name" value="Znf_CCHC_sf"/>
</dbReference>
<feature type="region of interest" description="Disordered" evidence="2">
    <location>
        <begin position="1"/>
        <end position="37"/>
    </location>
</feature>
<dbReference type="Gene3D" id="4.10.60.10">
    <property type="entry name" value="Zinc finger, CCHC-type"/>
    <property type="match status" value="1"/>
</dbReference>